<keyword evidence="1" id="KW-0489">Methyltransferase</keyword>
<dbReference type="SUPFAM" id="SSF53335">
    <property type="entry name" value="S-adenosyl-L-methionine-dependent methyltransferases"/>
    <property type="match status" value="1"/>
</dbReference>
<protein>
    <submittedName>
        <fullName evidence="6">Sterigmatocystin 8-O-methyltransferase</fullName>
    </submittedName>
</protein>
<comment type="caution">
    <text evidence="6">The sequence shown here is derived from an EMBL/GenBank/DDBJ whole genome shotgun (WGS) entry which is preliminary data.</text>
</comment>
<dbReference type="PIRSF" id="PIRSF005739">
    <property type="entry name" value="O-mtase"/>
    <property type="match status" value="1"/>
</dbReference>
<dbReference type="InterPro" id="IPR016461">
    <property type="entry name" value="COMT-like"/>
</dbReference>
<dbReference type="GO" id="GO:0008171">
    <property type="term" value="F:O-methyltransferase activity"/>
    <property type="evidence" value="ECO:0007669"/>
    <property type="project" value="InterPro"/>
</dbReference>
<dbReference type="Gene3D" id="3.40.50.150">
    <property type="entry name" value="Vaccinia Virus protein VP39"/>
    <property type="match status" value="1"/>
</dbReference>
<dbReference type="Gene3D" id="1.10.10.10">
    <property type="entry name" value="Winged helix-like DNA-binding domain superfamily/Winged helix DNA-binding domain"/>
    <property type="match status" value="1"/>
</dbReference>
<feature type="active site" description="Proton acceptor" evidence="4">
    <location>
        <position position="303"/>
    </location>
</feature>
<keyword evidence="3" id="KW-0949">S-adenosyl-L-methionine</keyword>
<dbReference type="PANTHER" id="PTHR43712">
    <property type="entry name" value="PUTATIVE (AFU_ORTHOLOGUE AFUA_4G14580)-RELATED"/>
    <property type="match status" value="1"/>
</dbReference>
<dbReference type="PANTHER" id="PTHR43712:SF1">
    <property type="entry name" value="HYPOTHETICAL O-METHYLTRANSFERASE (EUROFUNG)-RELATED"/>
    <property type="match status" value="1"/>
</dbReference>
<dbReference type="AlphaFoldDB" id="A0A9W7SYX4"/>
<evidence type="ECO:0000256" key="4">
    <source>
        <dbReference type="PIRSR" id="PIRSR005739-1"/>
    </source>
</evidence>
<keyword evidence="7" id="KW-1185">Reference proteome</keyword>
<reference evidence="6 7" key="2">
    <citation type="journal article" date="2021" name="Curr. Genet.">
        <title>Genetic response to nitrogen starvation in the aggressive Eucalyptus foliar pathogen Teratosphaeria destructans.</title>
        <authorList>
            <person name="Havenga M."/>
            <person name="Wingfield B.D."/>
            <person name="Wingfield M.J."/>
            <person name="Dreyer L.L."/>
            <person name="Roets F."/>
            <person name="Aylward J."/>
        </authorList>
    </citation>
    <scope>NUCLEOTIDE SEQUENCE [LARGE SCALE GENOMIC DNA]</scope>
    <source>
        <strain evidence="6">CMW44962</strain>
    </source>
</reference>
<evidence type="ECO:0000256" key="1">
    <source>
        <dbReference type="ARBA" id="ARBA00022603"/>
    </source>
</evidence>
<proteinExistence type="predicted"/>
<dbReference type="InterPro" id="IPR036390">
    <property type="entry name" value="WH_DNA-bd_sf"/>
</dbReference>
<evidence type="ECO:0000256" key="3">
    <source>
        <dbReference type="ARBA" id="ARBA00022691"/>
    </source>
</evidence>
<dbReference type="InterPro" id="IPR001077">
    <property type="entry name" value="COMT_C"/>
</dbReference>
<dbReference type="Pfam" id="PF00891">
    <property type="entry name" value="Methyltransf_2"/>
    <property type="match status" value="1"/>
</dbReference>
<dbReference type="Proteomes" id="UP001138500">
    <property type="component" value="Unassembled WGS sequence"/>
</dbReference>
<dbReference type="GO" id="GO:0032259">
    <property type="term" value="P:methylation"/>
    <property type="evidence" value="ECO:0007669"/>
    <property type="project" value="UniProtKB-KW"/>
</dbReference>
<organism evidence="6 7">
    <name type="scientific">Teratosphaeria destructans</name>
    <dbReference type="NCBI Taxonomy" id="418781"/>
    <lineage>
        <taxon>Eukaryota</taxon>
        <taxon>Fungi</taxon>
        <taxon>Dikarya</taxon>
        <taxon>Ascomycota</taxon>
        <taxon>Pezizomycotina</taxon>
        <taxon>Dothideomycetes</taxon>
        <taxon>Dothideomycetidae</taxon>
        <taxon>Mycosphaerellales</taxon>
        <taxon>Teratosphaeriaceae</taxon>
        <taxon>Teratosphaeria</taxon>
    </lineage>
</organism>
<gene>
    <name evidence="6" type="ORF">Tdes44962_MAKER07741</name>
</gene>
<dbReference type="OrthoDB" id="2410195at2759"/>
<dbReference type="InterPro" id="IPR029063">
    <property type="entry name" value="SAM-dependent_MTases_sf"/>
</dbReference>
<keyword evidence="2" id="KW-0808">Transferase</keyword>
<feature type="domain" description="O-methyltransferase C-terminal" evidence="5">
    <location>
        <begin position="214"/>
        <end position="370"/>
    </location>
</feature>
<name>A0A9W7SYX4_9PEZI</name>
<dbReference type="InterPro" id="IPR036388">
    <property type="entry name" value="WH-like_DNA-bd_sf"/>
</dbReference>
<sequence length="396" mass="44771">MSAEAIRQIARHLPDDTKEQWEIYRAARELMFRAEPPRETVFRLFMSNGVAAAGVTAVDLGLFRILAAEPSRSFTVEELCQKTGAEPMLLARLLKVLNAWGYVGLSRPNEFQATSSTIALTTPFAEQSSQAQNQFNGPMFLALPEYLRKTGYKNPMDPTNTAFHMAYKTDKEILGWFGENKYWSDTLMSFMSVQRQGQDPWMSEPHLLQGFDLALSQLDLERNRAQFVDVGGAAGHQSIAFREHYPHLKGPVILQDLPFILPLAQKNPRISELEITPQPHDFMTPQTPEAKGAKIFHMRNVLHDWNDDKDAIILSHIRDAMAADSILIIDETVVPDTDMAVQVAAIDMVMMALPAAQERSQGMWRELVEGRVGMRVREIRTYDEQTRDSLILVARA</sequence>
<evidence type="ECO:0000256" key="2">
    <source>
        <dbReference type="ARBA" id="ARBA00022679"/>
    </source>
</evidence>
<evidence type="ECO:0000313" key="6">
    <source>
        <dbReference type="EMBL" id="KAH9842081.1"/>
    </source>
</evidence>
<dbReference type="EMBL" id="RIBY02000480">
    <property type="protein sequence ID" value="KAH9842081.1"/>
    <property type="molecule type" value="Genomic_DNA"/>
</dbReference>
<evidence type="ECO:0000313" key="7">
    <source>
        <dbReference type="Proteomes" id="UP001138500"/>
    </source>
</evidence>
<accession>A0A9W7SYX4</accession>
<dbReference type="PROSITE" id="PS51683">
    <property type="entry name" value="SAM_OMT_II"/>
    <property type="match status" value="1"/>
</dbReference>
<reference evidence="6 7" key="1">
    <citation type="journal article" date="2018" name="IMA Fungus">
        <title>IMA Genome-F 10: Nine draft genome sequences of Claviceps purpurea s.lat., including C. arundinis, C. humidiphila, and C. cf. spartinae, pseudomolecules for the pitch canker pathogen Fusarium circinatum, draft genome of Davidsoniella eucalypti, Grosmannia galeiformis, Quambalaria eucalypti, and Teratosphaeria destructans.</title>
        <authorList>
            <person name="Wingfield B.D."/>
            <person name="Liu M."/>
            <person name="Nguyen H.D."/>
            <person name="Lane F.A."/>
            <person name="Morgan S.W."/>
            <person name="De Vos L."/>
            <person name="Wilken P.M."/>
            <person name="Duong T.A."/>
            <person name="Aylward J."/>
            <person name="Coetzee M.P."/>
            <person name="Dadej K."/>
            <person name="De Beer Z.W."/>
            <person name="Findlay W."/>
            <person name="Havenga M."/>
            <person name="Kolarik M."/>
            <person name="Menzies J.G."/>
            <person name="Naidoo K."/>
            <person name="Pochopski O."/>
            <person name="Shoukouhi P."/>
            <person name="Santana Q.C."/>
            <person name="Seifert K.A."/>
            <person name="Soal N."/>
            <person name="Steenkamp E.T."/>
            <person name="Tatham C.T."/>
            <person name="van der Nest M.A."/>
            <person name="Wingfield M.J."/>
        </authorList>
    </citation>
    <scope>NUCLEOTIDE SEQUENCE [LARGE SCALE GENOMIC DNA]</scope>
    <source>
        <strain evidence="6">CMW44962</strain>
    </source>
</reference>
<dbReference type="SUPFAM" id="SSF46785">
    <property type="entry name" value="Winged helix' DNA-binding domain"/>
    <property type="match status" value="1"/>
</dbReference>
<evidence type="ECO:0000259" key="5">
    <source>
        <dbReference type="Pfam" id="PF00891"/>
    </source>
</evidence>